<evidence type="ECO:0000256" key="1">
    <source>
        <dbReference type="ARBA" id="ARBA00023015"/>
    </source>
</evidence>
<comment type="caution">
    <text evidence="5">The sequence shown here is derived from an EMBL/GenBank/DDBJ whole genome shotgun (WGS) entry which is preliminary data.</text>
</comment>
<keyword evidence="2 5" id="KW-0238">DNA-binding</keyword>
<dbReference type="PANTHER" id="PTHR43537:SF45">
    <property type="entry name" value="GNTR FAMILY REGULATORY PROTEIN"/>
    <property type="match status" value="1"/>
</dbReference>
<dbReference type="PRINTS" id="PR00035">
    <property type="entry name" value="HTHGNTR"/>
</dbReference>
<evidence type="ECO:0000313" key="5">
    <source>
        <dbReference type="EMBL" id="REF37248.1"/>
    </source>
</evidence>
<protein>
    <submittedName>
        <fullName evidence="5">DNA-binding GntR family transcriptional regulator</fullName>
    </submittedName>
</protein>
<gene>
    <name evidence="5" type="ORF">DFJ64_2689</name>
</gene>
<dbReference type="InterPro" id="IPR036390">
    <property type="entry name" value="WH_DNA-bd_sf"/>
</dbReference>
<dbReference type="SMART" id="SM00895">
    <property type="entry name" value="FCD"/>
    <property type="match status" value="1"/>
</dbReference>
<dbReference type="GO" id="GO:0003700">
    <property type="term" value="F:DNA-binding transcription factor activity"/>
    <property type="evidence" value="ECO:0007669"/>
    <property type="project" value="InterPro"/>
</dbReference>
<name>A0A3D9V657_THECX</name>
<dbReference type="EMBL" id="QTUC01000001">
    <property type="protein sequence ID" value="REF37248.1"/>
    <property type="molecule type" value="Genomic_DNA"/>
</dbReference>
<dbReference type="Gene3D" id="1.20.120.530">
    <property type="entry name" value="GntR ligand-binding domain-like"/>
    <property type="match status" value="1"/>
</dbReference>
<proteinExistence type="predicted"/>
<dbReference type="InterPro" id="IPR008920">
    <property type="entry name" value="TF_FadR/GntR_C"/>
</dbReference>
<dbReference type="PROSITE" id="PS50949">
    <property type="entry name" value="HTH_GNTR"/>
    <property type="match status" value="1"/>
</dbReference>
<keyword evidence="3" id="KW-0804">Transcription</keyword>
<accession>A0A3D9V657</accession>
<reference evidence="5 6" key="1">
    <citation type="submission" date="2018-08" db="EMBL/GenBank/DDBJ databases">
        <title>Sequencing the genomes of 1000 actinobacteria strains.</title>
        <authorList>
            <person name="Klenk H.-P."/>
        </authorList>
    </citation>
    <scope>NUCLEOTIDE SEQUENCE [LARGE SCALE GENOMIC DNA]</scope>
    <source>
        <strain evidence="5 6">DSM 22891</strain>
    </source>
</reference>
<dbReference type="Gene3D" id="1.10.10.10">
    <property type="entry name" value="Winged helix-like DNA-binding domain superfamily/Winged helix DNA-binding domain"/>
    <property type="match status" value="1"/>
</dbReference>
<dbReference type="RefSeq" id="WP_115850739.1">
    <property type="nucleotide sequence ID" value="NZ_QTUC01000001.1"/>
</dbReference>
<feature type="domain" description="HTH gntR-type" evidence="4">
    <location>
        <begin position="22"/>
        <end position="89"/>
    </location>
</feature>
<dbReference type="Pfam" id="PF00392">
    <property type="entry name" value="GntR"/>
    <property type="match status" value="1"/>
</dbReference>
<dbReference type="PANTHER" id="PTHR43537">
    <property type="entry name" value="TRANSCRIPTIONAL REGULATOR, GNTR FAMILY"/>
    <property type="match status" value="1"/>
</dbReference>
<dbReference type="InterPro" id="IPR036388">
    <property type="entry name" value="WH-like_DNA-bd_sf"/>
</dbReference>
<dbReference type="SUPFAM" id="SSF48008">
    <property type="entry name" value="GntR ligand-binding domain-like"/>
    <property type="match status" value="1"/>
</dbReference>
<evidence type="ECO:0000256" key="3">
    <source>
        <dbReference type="ARBA" id="ARBA00023163"/>
    </source>
</evidence>
<dbReference type="Pfam" id="PF07729">
    <property type="entry name" value="FCD"/>
    <property type="match status" value="1"/>
</dbReference>
<dbReference type="Proteomes" id="UP000256485">
    <property type="component" value="Unassembled WGS sequence"/>
</dbReference>
<evidence type="ECO:0000259" key="4">
    <source>
        <dbReference type="PROSITE" id="PS50949"/>
    </source>
</evidence>
<keyword evidence="6" id="KW-1185">Reference proteome</keyword>
<dbReference type="OrthoDB" id="3267569at2"/>
<organism evidence="5 6">
    <name type="scientific">Thermasporomyces composti</name>
    <dbReference type="NCBI Taxonomy" id="696763"/>
    <lineage>
        <taxon>Bacteria</taxon>
        <taxon>Bacillati</taxon>
        <taxon>Actinomycetota</taxon>
        <taxon>Actinomycetes</taxon>
        <taxon>Propionibacteriales</taxon>
        <taxon>Nocardioidaceae</taxon>
        <taxon>Thermasporomyces</taxon>
    </lineage>
</organism>
<dbReference type="SMART" id="SM00345">
    <property type="entry name" value="HTH_GNTR"/>
    <property type="match status" value="1"/>
</dbReference>
<dbReference type="GO" id="GO:0003677">
    <property type="term" value="F:DNA binding"/>
    <property type="evidence" value="ECO:0007669"/>
    <property type="project" value="UniProtKB-KW"/>
</dbReference>
<dbReference type="InterPro" id="IPR011711">
    <property type="entry name" value="GntR_C"/>
</dbReference>
<dbReference type="AlphaFoldDB" id="A0A3D9V657"/>
<dbReference type="SUPFAM" id="SSF46785">
    <property type="entry name" value="Winged helix' DNA-binding domain"/>
    <property type="match status" value="1"/>
</dbReference>
<dbReference type="CDD" id="cd07377">
    <property type="entry name" value="WHTH_GntR"/>
    <property type="match status" value="1"/>
</dbReference>
<evidence type="ECO:0000256" key="2">
    <source>
        <dbReference type="ARBA" id="ARBA00023125"/>
    </source>
</evidence>
<keyword evidence="1" id="KW-0805">Transcription regulation</keyword>
<sequence>MAARGGRALSPRRARLNVLRGASTRAQVYALIRRAIVSLDLPPGQGLSENELAARYGVSRTPVREAIIRLADEGLVEVAPQLGTFVSRISAREVVEVQFIRETLELASLPHAIANVTAADEAYLRALVEEQAEAGRTGDLRRWFATDEDLHRSLLEIGGHPRAWSVVSSAKAHLDRVRMLTLPDPGILAELHEQHRQIVDAVVAKKRRQAQDVLRRHLRLALDVLEPLERQFPDYFIADEDEEPDLARTRLIRGRSGH</sequence>
<dbReference type="InterPro" id="IPR000524">
    <property type="entry name" value="Tscrpt_reg_HTH_GntR"/>
</dbReference>
<evidence type="ECO:0000313" key="6">
    <source>
        <dbReference type="Proteomes" id="UP000256485"/>
    </source>
</evidence>